<protein>
    <submittedName>
        <fullName evidence="1">Uncharacterized protein</fullName>
    </submittedName>
</protein>
<dbReference type="Proteomes" id="UP000625283">
    <property type="component" value="Unassembled WGS sequence"/>
</dbReference>
<organism evidence="1 2">
    <name type="scientific">Sphingobacterium faecale</name>
    <dbReference type="NCBI Taxonomy" id="2803775"/>
    <lineage>
        <taxon>Bacteria</taxon>
        <taxon>Pseudomonadati</taxon>
        <taxon>Bacteroidota</taxon>
        <taxon>Sphingobacteriia</taxon>
        <taxon>Sphingobacteriales</taxon>
        <taxon>Sphingobacteriaceae</taxon>
        <taxon>Sphingobacterium</taxon>
    </lineage>
</organism>
<comment type="caution">
    <text evidence="1">The sequence shown here is derived from an EMBL/GenBank/DDBJ whole genome shotgun (WGS) entry which is preliminary data.</text>
</comment>
<evidence type="ECO:0000313" key="1">
    <source>
        <dbReference type="EMBL" id="MBL1411107.1"/>
    </source>
</evidence>
<accession>A0ABS1R8R2</accession>
<sequence>MKKEDFRDLIIGDTKEEHLQEINEWIENTETEFVRIAEAINWPVEKIRGCYTLFGFRLGLGTEHEGVKNKEQ</sequence>
<dbReference type="RefSeq" id="WP_202104840.1">
    <property type="nucleotide sequence ID" value="NZ_JAERTY010000012.1"/>
</dbReference>
<evidence type="ECO:0000313" key="2">
    <source>
        <dbReference type="Proteomes" id="UP000625283"/>
    </source>
</evidence>
<keyword evidence="2" id="KW-1185">Reference proteome</keyword>
<reference evidence="1 2" key="1">
    <citation type="submission" date="2021-01" db="EMBL/GenBank/DDBJ databases">
        <title>C459-1 draft genome sequence.</title>
        <authorList>
            <person name="Zhang X.-F."/>
        </authorList>
    </citation>
    <scope>NUCLEOTIDE SEQUENCE [LARGE SCALE GENOMIC DNA]</scope>
    <source>
        <strain evidence="2">C459-1</strain>
    </source>
</reference>
<dbReference type="EMBL" id="JAERTY010000012">
    <property type="protein sequence ID" value="MBL1411107.1"/>
    <property type="molecule type" value="Genomic_DNA"/>
</dbReference>
<gene>
    <name evidence="1" type="ORF">JKG61_20275</name>
</gene>
<proteinExistence type="predicted"/>
<name>A0ABS1R8R2_9SPHI</name>